<dbReference type="OrthoDB" id="333057at2"/>
<comment type="caution">
    <text evidence="2">The sequence shown here is derived from an EMBL/GenBank/DDBJ whole genome shotgun (WGS) entry which is preliminary data.</text>
</comment>
<feature type="transmembrane region" description="Helical" evidence="1">
    <location>
        <begin position="81"/>
        <end position="102"/>
    </location>
</feature>
<sequence length="132" mass="14974">MEEVSINWLAVLVATLSTFVIGAIWYGPVFGKRWMKENGYTEEDLKDANMGKIYGTAFVLELFMAINLAFFLNGLSIQEGALYGFLTGFGWIAMAQGVNYLFSRKTITLWFIDSFYFVVTFTLMGVILTAWK</sequence>
<dbReference type="STRING" id="1237149.C900_00772"/>
<proteinExistence type="predicted"/>
<accession>L8JUZ0</accession>
<protein>
    <recommendedName>
        <fullName evidence="4">Integral membrane protein</fullName>
    </recommendedName>
</protein>
<feature type="transmembrane region" description="Helical" evidence="1">
    <location>
        <begin position="6"/>
        <end position="26"/>
    </location>
</feature>
<gene>
    <name evidence="2" type="ORF">C900_00772</name>
</gene>
<dbReference type="EMBL" id="AMZN01000014">
    <property type="protein sequence ID" value="ELR72811.1"/>
    <property type="molecule type" value="Genomic_DNA"/>
</dbReference>
<reference evidence="2 3" key="1">
    <citation type="submission" date="2012-12" db="EMBL/GenBank/DDBJ databases">
        <title>Genome assembly of Fulvivirga imtechensis AK7.</title>
        <authorList>
            <person name="Nupur N."/>
            <person name="Khatri I."/>
            <person name="Kumar R."/>
            <person name="Subramanian S."/>
            <person name="Pinnaka A."/>
        </authorList>
    </citation>
    <scope>NUCLEOTIDE SEQUENCE [LARGE SCALE GENOMIC DNA]</scope>
    <source>
        <strain evidence="2 3">AK7</strain>
    </source>
</reference>
<dbReference type="AlphaFoldDB" id="L8JUZ0"/>
<feature type="transmembrane region" description="Helical" evidence="1">
    <location>
        <begin position="53"/>
        <end position="75"/>
    </location>
</feature>
<dbReference type="InterPro" id="IPR013879">
    <property type="entry name" value="DUF1761"/>
</dbReference>
<evidence type="ECO:0000313" key="2">
    <source>
        <dbReference type="EMBL" id="ELR72811.1"/>
    </source>
</evidence>
<dbReference type="eggNOG" id="ENOG503015I">
    <property type="taxonomic scope" value="Bacteria"/>
</dbReference>
<name>L8JUZ0_9BACT</name>
<dbReference type="Pfam" id="PF08570">
    <property type="entry name" value="DUF1761"/>
    <property type="match status" value="1"/>
</dbReference>
<dbReference type="Proteomes" id="UP000011135">
    <property type="component" value="Unassembled WGS sequence"/>
</dbReference>
<evidence type="ECO:0000256" key="1">
    <source>
        <dbReference type="SAM" id="Phobius"/>
    </source>
</evidence>
<keyword evidence="3" id="KW-1185">Reference proteome</keyword>
<evidence type="ECO:0000313" key="3">
    <source>
        <dbReference type="Proteomes" id="UP000011135"/>
    </source>
</evidence>
<keyword evidence="1" id="KW-0812">Transmembrane</keyword>
<evidence type="ECO:0008006" key="4">
    <source>
        <dbReference type="Google" id="ProtNLM"/>
    </source>
</evidence>
<organism evidence="2 3">
    <name type="scientific">Fulvivirga imtechensis AK7</name>
    <dbReference type="NCBI Taxonomy" id="1237149"/>
    <lineage>
        <taxon>Bacteria</taxon>
        <taxon>Pseudomonadati</taxon>
        <taxon>Bacteroidota</taxon>
        <taxon>Cytophagia</taxon>
        <taxon>Cytophagales</taxon>
        <taxon>Fulvivirgaceae</taxon>
        <taxon>Fulvivirga</taxon>
    </lineage>
</organism>
<dbReference type="RefSeq" id="WP_009578471.1">
    <property type="nucleotide sequence ID" value="NZ_AMZN01000014.1"/>
</dbReference>
<keyword evidence="1" id="KW-0472">Membrane</keyword>
<keyword evidence="1" id="KW-1133">Transmembrane helix</keyword>
<feature type="transmembrane region" description="Helical" evidence="1">
    <location>
        <begin position="109"/>
        <end position="131"/>
    </location>
</feature>